<dbReference type="AlphaFoldDB" id="A0A1X1ZJY4"/>
<name>A0A1X1ZJY4_MYCNO</name>
<evidence type="ECO:0000313" key="1">
    <source>
        <dbReference type="EMBL" id="ORW23669.1"/>
    </source>
</evidence>
<proteinExistence type="predicted"/>
<accession>A0A1X1ZJY4</accession>
<dbReference type="EMBL" id="LQPI01000027">
    <property type="protein sequence ID" value="ORW23669.1"/>
    <property type="molecule type" value="Genomic_DNA"/>
</dbReference>
<dbReference type="RefSeq" id="WP_085137805.1">
    <property type="nucleotide sequence ID" value="NZ_LQPI01000027.1"/>
</dbReference>
<reference evidence="1 2" key="1">
    <citation type="submission" date="2016-01" db="EMBL/GenBank/DDBJ databases">
        <title>The new phylogeny of the genus Mycobacterium.</title>
        <authorList>
            <person name="Tarcisio F."/>
            <person name="Conor M."/>
            <person name="Antonella G."/>
            <person name="Elisabetta G."/>
            <person name="Giulia F.S."/>
            <person name="Sara T."/>
            <person name="Anna F."/>
            <person name="Clotilde B."/>
            <person name="Roberto B."/>
            <person name="Veronica D.S."/>
            <person name="Fabio R."/>
            <person name="Monica P."/>
            <person name="Olivier J."/>
            <person name="Enrico T."/>
            <person name="Nicola S."/>
        </authorList>
    </citation>
    <scope>NUCLEOTIDE SEQUENCE [LARGE SCALE GENOMIC DNA]</scope>
    <source>
        <strain evidence="1 2">DSM 44164</strain>
    </source>
</reference>
<evidence type="ECO:0000313" key="2">
    <source>
        <dbReference type="Proteomes" id="UP000193108"/>
    </source>
</evidence>
<protein>
    <submittedName>
        <fullName evidence="1">Uncharacterized protein</fullName>
    </submittedName>
</protein>
<organism evidence="1 2">
    <name type="scientific">Mycolicibacter nonchromogenicus</name>
    <name type="common">Mycobacterium nonchromogenicum</name>
    <dbReference type="NCBI Taxonomy" id="1782"/>
    <lineage>
        <taxon>Bacteria</taxon>
        <taxon>Bacillati</taxon>
        <taxon>Actinomycetota</taxon>
        <taxon>Actinomycetes</taxon>
        <taxon>Mycobacteriales</taxon>
        <taxon>Mycobacteriaceae</taxon>
        <taxon>Mycolicibacter</taxon>
    </lineage>
</organism>
<gene>
    <name evidence="1" type="ORF">AWC18_04150</name>
</gene>
<sequence>MSEPFRTAAARDLDIWIAATCSGGDPSLSLVTRHPWGDMLGAMLAKIIALTAPAPKADLMPNTGDYRRATALACAIASEDELGIDTLILEAAEAGRIRHTLLASACSVAQGMRADTQPGMDLLRRSVAQLAAIEDQEQEKKQDD</sequence>
<keyword evidence="2" id="KW-1185">Reference proteome</keyword>
<comment type="caution">
    <text evidence="1">The sequence shown here is derived from an EMBL/GenBank/DDBJ whole genome shotgun (WGS) entry which is preliminary data.</text>
</comment>
<dbReference type="Proteomes" id="UP000193108">
    <property type="component" value="Unassembled WGS sequence"/>
</dbReference>